<evidence type="ECO:0000256" key="8">
    <source>
        <dbReference type="SAM" id="MobiDB-lite"/>
    </source>
</evidence>
<feature type="region of interest" description="Disordered" evidence="8">
    <location>
        <begin position="416"/>
        <end position="436"/>
    </location>
</feature>
<evidence type="ECO:0000256" key="1">
    <source>
        <dbReference type="ARBA" id="ARBA00004123"/>
    </source>
</evidence>
<keyword evidence="6" id="KW-0539">Nucleus</keyword>
<name>A0ABQ0L7I0_MYCCL</name>
<feature type="region of interest" description="Disordered" evidence="8">
    <location>
        <begin position="150"/>
        <end position="307"/>
    </location>
</feature>
<dbReference type="Pfam" id="PF00096">
    <property type="entry name" value="zf-C2H2"/>
    <property type="match status" value="1"/>
</dbReference>
<feature type="region of interest" description="Disordered" evidence="8">
    <location>
        <begin position="583"/>
        <end position="606"/>
    </location>
</feature>
<reference evidence="10" key="1">
    <citation type="submission" date="2014-09" db="EMBL/GenBank/DDBJ databases">
        <title>Genome sequence of the luminous mushroom Mycena chlorophos for searching fungal bioluminescence genes.</title>
        <authorList>
            <person name="Tanaka Y."/>
            <person name="Kasuga D."/>
            <person name="Oba Y."/>
            <person name="Hase S."/>
            <person name="Sato K."/>
            <person name="Oba Y."/>
            <person name="Sakakibara Y."/>
        </authorList>
    </citation>
    <scope>NUCLEOTIDE SEQUENCE</scope>
</reference>
<dbReference type="PROSITE" id="PS50157">
    <property type="entry name" value="ZINC_FINGER_C2H2_2"/>
    <property type="match status" value="2"/>
</dbReference>
<feature type="compositionally biased region" description="Polar residues" evidence="8">
    <location>
        <begin position="242"/>
        <end position="268"/>
    </location>
</feature>
<evidence type="ECO:0000256" key="7">
    <source>
        <dbReference type="PROSITE-ProRule" id="PRU00042"/>
    </source>
</evidence>
<feature type="region of interest" description="Disordered" evidence="8">
    <location>
        <begin position="638"/>
        <end position="679"/>
    </location>
</feature>
<keyword evidence="3" id="KW-0677">Repeat</keyword>
<keyword evidence="11" id="KW-1185">Reference proteome</keyword>
<dbReference type="PANTHER" id="PTHR40626">
    <property type="entry name" value="MIP31509P"/>
    <property type="match status" value="1"/>
</dbReference>
<evidence type="ECO:0000256" key="6">
    <source>
        <dbReference type="ARBA" id="ARBA00023242"/>
    </source>
</evidence>
<feature type="compositionally biased region" description="Low complexity" evidence="8">
    <location>
        <begin position="583"/>
        <end position="597"/>
    </location>
</feature>
<evidence type="ECO:0000256" key="5">
    <source>
        <dbReference type="ARBA" id="ARBA00022833"/>
    </source>
</evidence>
<dbReference type="PANTHER" id="PTHR40626:SF11">
    <property type="entry name" value="ZINC FINGER PROTEIN YPR022C"/>
    <property type="match status" value="1"/>
</dbReference>
<keyword evidence="5" id="KW-0862">Zinc</keyword>
<accession>A0ABQ0L7I0</accession>
<feature type="region of interest" description="Disordered" evidence="8">
    <location>
        <begin position="126"/>
        <end position="145"/>
    </location>
</feature>
<dbReference type="SUPFAM" id="SSF57667">
    <property type="entry name" value="beta-beta-alpha zinc fingers"/>
    <property type="match status" value="1"/>
</dbReference>
<dbReference type="InterPro" id="IPR036236">
    <property type="entry name" value="Znf_C2H2_sf"/>
</dbReference>
<dbReference type="InterPro" id="IPR013087">
    <property type="entry name" value="Znf_C2H2_type"/>
</dbReference>
<organism evidence="10 11">
    <name type="scientific">Mycena chlorophos</name>
    <name type="common">Agaric fungus</name>
    <name type="synonym">Agaricus chlorophos</name>
    <dbReference type="NCBI Taxonomy" id="658473"/>
    <lineage>
        <taxon>Eukaryota</taxon>
        <taxon>Fungi</taxon>
        <taxon>Dikarya</taxon>
        <taxon>Basidiomycota</taxon>
        <taxon>Agaricomycotina</taxon>
        <taxon>Agaricomycetes</taxon>
        <taxon>Agaricomycetidae</taxon>
        <taxon>Agaricales</taxon>
        <taxon>Marasmiineae</taxon>
        <taxon>Mycenaceae</taxon>
        <taxon>Mycena</taxon>
    </lineage>
</organism>
<feature type="domain" description="C2H2-type" evidence="9">
    <location>
        <begin position="50"/>
        <end position="80"/>
    </location>
</feature>
<sequence>MDVPYDDPDVDADGELDQLDAQTAPAVAVTTLAAASGVTKRYRPAQTKTWVCRGFGQCSMSFSRSEHLARHIRKHTGERPFNCHCGKQFSRLDNLRQHAQTVHADKPAENETMMRQLANLHASITGQVPSPPLPTTGTTAAAPKATRAAAKAARKPSTKRAKQAAVKVEDENVSISLAPQRPAGNEGAAGSMDVDVEPKQEPQPSPPLAARGSFRGDGDSSHSFRNNNSNNTDVVHDDQSFRAGQSQSFRGQAAASTHTIGSANTNSLPALRVPSGIGGGVPSSDSGGNTSRPGTSNGSGPPLPPLSSVVSAANLAFRRPSTGAGVSASSISATNANSILFPNSLTLRRPSTATSDWAWDGFGSRPGTAPGKLATAFPGAGGISSADDSSPFSFHVPDQPAATAATYNNPRKRALGSAHGPYGAYPDDDCESQSRPTSRRVSVMELIRDDNGADAVRPVSVSAALAIPRGRSRDREWEQRPITTNGLISRASALDLSDDGSREREPRQRFAFQAQPQSVAAGGFGEYGGGGGSRPGSVRGRVEAPAGAAAGAISAHARAAILPLAGGGIPAASLSREQSPVASTAFATPSASAVSAGDRARDGTGDGFEHGYGGALSAATAAARAGAAAAAIRVPPSATAAGADDRYRRGVSPHSSSSPSGASFPASDTRGAGVSPASSDGSPFAFIPSASSPAHQLPGLAVLARQLPGLSSSSPAPAHNVRAEFVPHSRDGFLGRLPPPAPAPRFEFDVDGLRTRFAAAAGHGHGHGRAHAHAAAGAADFEYEYAGAPARWQSSGMRA</sequence>
<dbReference type="InterPro" id="IPR051059">
    <property type="entry name" value="VerF-like"/>
</dbReference>
<dbReference type="Gene3D" id="3.30.160.60">
    <property type="entry name" value="Classic Zinc Finger"/>
    <property type="match status" value="2"/>
</dbReference>
<feature type="compositionally biased region" description="Basic residues" evidence="8">
    <location>
        <begin position="152"/>
        <end position="162"/>
    </location>
</feature>
<gene>
    <name evidence="10" type="ORF">MCHLO_04595</name>
</gene>
<proteinExistence type="predicted"/>
<evidence type="ECO:0000259" key="9">
    <source>
        <dbReference type="PROSITE" id="PS50157"/>
    </source>
</evidence>
<evidence type="ECO:0000313" key="10">
    <source>
        <dbReference type="EMBL" id="GAT47114.1"/>
    </source>
</evidence>
<evidence type="ECO:0000256" key="3">
    <source>
        <dbReference type="ARBA" id="ARBA00022737"/>
    </source>
</evidence>
<keyword evidence="4 7" id="KW-0863">Zinc-finger</keyword>
<dbReference type="Proteomes" id="UP000815677">
    <property type="component" value="Unassembled WGS sequence"/>
</dbReference>
<keyword evidence="2" id="KW-0479">Metal-binding</keyword>
<feature type="compositionally biased region" description="Low complexity" evidence="8">
    <location>
        <begin position="135"/>
        <end position="145"/>
    </location>
</feature>
<feature type="domain" description="C2H2-type" evidence="9">
    <location>
        <begin position="81"/>
        <end position="108"/>
    </location>
</feature>
<evidence type="ECO:0000313" key="11">
    <source>
        <dbReference type="Proteomes" id="UP000815677"/>
    </source>
</evidence>
<dbReference type="EMBL" id="DF843160">
    <property type="protein sequence ID" value="GAT47114.1"/>
    <property type="molecule type" value="Genomic_DNA"/>
</dbReference>
<evidence type="ECO:0000256" key="4">
    <source>
        <dbReference type="ARBA" id="ARBA00022771"/>
    </source>
</evidence>
<feature type="compositionally biased region" description="Low complexity" evidence="8">
    <location>
        <begin position="652"/>
        <end position="667"/>
    </location>
</feature>
<comment type="subcellular location">
    <subcellularLocation>
        <location evidence="1">Nucleus</location>
    </subcellularLocation>
</comment>
<evidence type="ECO:0000256" key="2">
    <source>
        <dbReference type="ARBA" id="ARBA00022723"/>
    </source>
</evidence>
<protein>
    <recommendedName>
        <fullName evidence="9">C2H2-type domain-containing protein</fullName>
    </recommendedName>
</protein>